<feature type="transmembrane region" description="Helical" evidence="1">
    <location>
        <begin position="80"/>
        <end position="100"/>
    </location>
</feature>
<sequence length="112" mass="12836">MSIYTCPHCGEKTFTPMRKAMAGNMRSKGKTCPKCGNLCVNGKGATIFDALYCLVAFIFVVYIYLNAEYNDWLHFYEIPMVLGLVLSMFLVPRIVHAFFFKLEQSIRIDAYK</sequence>
<reference evidence="2 3" key="1">
    <citation type="submission" date="2016-10" db="EMBL/GenBank/DDBJ databases">
        <authorList>
            <person name="de Groot N.N."/>
        </authorList>
    </citation>
    <scope>NUCLEOTIDE SEQUENCE [LARGE SCALE GENOMIC DNA]</scope>
    <source>
        <strain evidence="2 3">YAD2003</strain>
    </source>
</reference>
<keyword evidence="1" id="KW-0812">Transmembrane</keyword>
<keyword evidence="1" id="KW-0472">Membrane</keyword>
<dbReference type="EMBL" id="FNWV01000002">
    <property type="protein sequence ID" value="SEH48238.1"/>
    <property type="molecule type" value="Genomic_DNA"/>
</dbReference>
<protein>
    <recommendedName>
        <fullName evidence="4">Cxxc_20_cxxc protein</fullName>
    </recommendedName>
</protein>
<proteinExistence type="predicted"/>
<dbReference type="Proteomes" id="UP000183190">
    <property type="component" value="Unassembled WGS sequence"/>
</dbReference>
<gene>
    <name evidence="2" type="ORF">SAMN02910265_00963</name>
</gene>
<feature type="transmembrane region" description="Helical" evidence="1">
    <location>
        <begin position="47"/>
        <end position="65"/>
    </location>
</feature>
<name>A0A1H6INU2_RUMFL</name>
<keyword evidence="1" id="KW-1133">Transmembrane helix</keyword>
<accession>A0A1H6INU2</accession>
<evidence type="ECO:0000313" key="2">
    <source>
        <dbReference type="EMBL" id="SEH48238.1"/>
    </source>
</evidence>
<evidence type="ECO:0000313" key="3">
    <source>
        <dbReference type="Proteomes" id="UP000183190"/>
    </source>
</evidence>
<evidence type="ECO:0000256" key="1">
    <source>
        <dbReference type="SAM" id="Phobius"/>
    </source>
</evidence>
<dbReference type="RefSeq" id="WP_074714730.1">
    <property type="nucleotide sequence ID" value="NZ_FNWV01000002.1"/>
</dbReference>
<dbReference type="AlphaFoldDB" id="A0A1H6INU2"/>
<evidence type="ECO:0008006" key="4">
    <source>
        <dbReference type="Google" id="ProtNLM"/>
    </source>
</evidence>
<dbReference type="OrthoDB" id="1822030at2"/>
<organism evidence="2 3">
    <name type="scientific">Ruminococcus flavefaciens</name>
    <dbReference type="NCBI Taxonomy" id="1265"/>
    <lineage>
        <taxon>Bacteria</taxon>
        <taxon>Bacillati</taxon>
        <taxon>Bacillota</taxon>
        <taxon>Clostridia</taxon>
        <taxon>Eubacteriales</taxon>
        <taxon>Oscillospiraceae</taxon>
        <taxon>Ruminococcus</taxon>
    </lineage>
</organism>